<sequence length="129" mass="14197">VVLGPKDKPIADMASTKGMKVGITRGTTQDLDFTRLAPEGSQIIRFEDDATTTAALLSGQVDIIATADLLAIEIAKRNPAKNLDIKYTIRLSPGAIGVRRGDADFLQWVNTFVYFHKLTGDFGRLFEKW</sequence>
<dbReference type="Proteomes" id="UP000076858">
    <property type="component" value="Unassembled WGS sequence"/>
</dbReference>
<gene>
    <name evidence="1" type="ORF">APZ42_003210</name>
</gene>
<dbReference type="Gene3D" id="3.40.190.10">
    <property type="entry name" value="Periplasmic binding protein-like II"/>
    <property type="match status" value="2"/>
</dbReference>
<dbReference type="EMBL" id="LRGB01009823">
    <property type="protein sequence ID" value="KZS00468.1"/>
    <property type="molecule type" value="Genomic_DNA"/>
</dbReference>
<evidence type="ECO:0000313" key="2">
    <source>
        <dbReference type="Proteomes" id="UP000076858"/>
    </source>
</evidence>
<keyword evidence="2" id="KW-1185">Reference proteome</keyword>
<evidence type="ECO:0000313" key="1">
    <source>
        <dbReference type="EMBL" id="KZS00468.1"/>
    </source>
</evidence>
<proteinExistence type="predicted"/>
<comment type="caution">
    <text evidence="1">The sequence shown here is derived from an EMBL/GenBank/DDBJ whole genome shotgun (WGS) entry which is preliminary data.</text>
</comment>
<feature type="non-terminal residue" evidence="1">
    <location>
        <position position="1"/>
    </location>
</feature>
<dbReference type="SUPFAM" id="SSF53850">
    <property type="entry name" value="Periplasmic binding protein-like II"/>
    <property type="match status" value="1"/>
</dbReference>
<name>A0A164HQJ5_9CRUS</name>
<reference evidence="1 2" key="1">
    <citation type="submission" date="2016-03" db="EMBL/GenBank/DDBJ databases">
        <title>EvidentialGene: Evidence-directed Construction of Genes on Genomes.</title>
        <authorList>
            <person name="Gilbert D.G."/>
            <person name="Choi J.-H."/>
            <person name="Mockaitis K."/>
            <person name="Colbourne J."/>
            <person name="Pfrender M."/>
        </authorList>
    </citation>
    <scope>NUCLEOTIDE SEQUENCE [LARGE SCALE GENOMIC DNA]</scope>
    <source>
        <strain evidence="1 2">Xinb3</strain>
        <tissue evidence="1">Complete organism</tissue>
    </source>
</reference>
<accession>A0A164HQJ5</accession>
<protein>
    <submittedName>
        <fullName evidence="1">Cystine-binding periplasmic-like protein</fullName>
    </submittedName>
</protein>
<dbReference type="AlphaFoldDB" id="A0A164HQJ5"/>
<dbReference type="STRING" id="35525.A0A164HQJ5"/>
<feature type="non-terminal residue" evidence="1">
    <location>
        <position position="129"/>
    </location>
</feature>
<organism evidence="1 2">
    <name type="scientific">Daphnia magna</name>
    <dbReference type="NCBI Taxonomy" id="35525"/>
    <lineage>
        <taxon>Eukaryota</taxon>
        <taxon>Metazoa</taxon>
        <taxon>Ecdysozoa</taxon>
        <taxon>Arthropoda</taxon>
        <taxon>Crustacea</taxon>
        <taxon>Branchiopoda</taxon>
        <taxon>Diplostraca</taxon>
        <taxon>Cladocera</taxon>
        <taxon>Anomopoda</taxon>
        <taxon>Daphniidae</taxon>
        <taxon>Daphnia</taxon>
    </lineage>
</organism>